<dbReference type="InterPro" id="IPR051960">
    <property type="entry name" value="eIF2B_gamma"/>
</dbReference>
<evidence type="ECO:0000259" key="16">
    <source>
        <dbReference type="Pfam" id="PF21696"/>
    </source>
</evidence>
<dbReference type="GO" id="GO:0003743">
    <property type="term" value="F:translation initiation factor activity"/>
    <property type="evidence" value="ECO:0007669"/>
    <property type="project" value="UniProtKB-KW"/>
</dbReference>
<dbReference type="GO" id="GO:0016627">
    <property type="term" value="F:oxidoreductase activity, acting on the CH-CH group of donors"/>
    <property type="evidence" value="ECO:0007669"/>
    <property type="project" value="InterPro"/>
</dbReference>
<evidence type="ECO:0000256" key="7">
    <source>
        <dbReference type="ARBA" id="ARBA00022917"/>
    </source>
</evidence>
<dbReference type="CDD" id="cd04198">
    <property type="entry name" value="eIF-2B_gamma_N"/>
    <property type="match status" value="1"/>
</dbReference>
<evidence type="ECO:0000259" key="14">
    <source>
        <dbReference type="Pfam" id="PF00483"/>
    </source>
</evidence>
<gene>
    <name evidence="18" type="ORF">TCLT_LOCUS2162</name>
</gene>
<keyword evidence="7" id="KW-0648">Protein biosynthesis</keyword>
<dbReference type="SUPFAM" id="SSF53448">
    <property type="entry name" value="Nucleotide-diphospho-sugar transferases"/>
    <property type="match status" value="1"/>
</dbReference>
<dbReference type="PROSITE" id="PS50244">
    <property type="entry name" value="S5A_REDUCTASE"/>
    <property type="match status" value="1"/>
</dbReference>
<keyword evidence="9" id="KW-0472">Membrane</keyword>
<dbReference type="InterPro" id="IPR001104">
    <property type="entry name" value="3-oxo-5_a-steroid_4-DH_C"/>
</dbReference>
<feature type="domain" description="Mannose-1-phosphate guanyltransferase C-terminal" evidence="17">
    <location>
        <begin position="659"/>
        <end position="715"/>
    </location>
</feature>
<evidence type="ECO:0000259" key="17">
    <source>
        <dbReference type="Pfam" id="PF25087"/>
    </source>
</evidence>
<comment type="similarity">
    <text evidence="3">Belongs to the eIF-2B gamma/epsilon subunits family.</text>
</comment>
<evidence type="ECO:0000259" key="15">
    <source>
        <dbReference type="Pfam" id="PF02544"/>
    </source>
</evidence>
<dbReference type="PANTHER" id="PTHR45989:SF1">
    <property type="entry name" value="TRANSLATION INITIATION FACTOR EIF-2B SUBUNIT GAMMA"/>
    <property type="match status" value="1"/>
</dbReference>
<keyword evidence="8" id="KW-1133">Transmembrane helix</keyword>
<dbReference type="AlphaFoldDB" id="A0A0N5CPL4"/>
<sequence>MACITLEVFDAKTNTRLVATLENVTHEDSIMAIKKRLSQRKFYDRSYWLSLPVNRIALRLDAKGKNLKDDLIIRDLNLPSACVQLYIRDLGLQIGWKTVFIFEYLGPLLIYPIFYFRPFFIYENAGSRTPIPDAVSAALVCWTIHYIKRLIETQFVHRFSNATMPLQNIFKNCSYYWAFTAYVSYYINHPLYTPPAFGFSQILFGFIGFVLCEAGNLSVHLLLRNLRPPGTKIRKIPLPDANPLTFMFNFVSCPNYTYEFGSWLFFSCMCQSLPGKRGIYCYSLNYCKFVMSVQGLQAIVLCGGAGNRMTSLTNRIPKCMLPIAGVPMFWYPLNFLERNNIREVIMVVPEKLISEIKQLLSGSKLPSLRELQVEFVKLSSAAQNWGTADVLRFLRPRIKNDFVVVSGDFVSDMNFAPMLSLHIAENSCLTCLLCDRVITGPVVGPKIKHSKGRDFVVLSDDNRLLFIGSEEDYDETVPVNIDFFSTCESAYFTARYNDCHIYIMKKWTLDIIKKNRKFSSLKADFIPYILEKRNMKDIHEVIDHHITDPLDEKVQKFSFGSSTVNCLSPLLKCCAYLIPPENGFIVGHINNIEAYFEINKTIVRFLSPNFSEKFFVGQSIDNAGVVASGSESYISSSVRFYPQIEADTPSARSEKPIIKRSVVGDKCVIGPKCKITGSVLMNGCHIGARAQITNSIICMNVEIGENADIFSSIITSQQSVPADSNSFVYLTK</sequence>
<dbReference type="STRING" id="103827.A0A0N5CPL4"/>
<evidence type="ECO:0000313" key="20">
    <source>
        <dbReference type="WBParaSite" id="TCLT_0000216101-mRNA-1"/>
    </source>
</evidence>
<evidence type="ECO:0000256" key="8">
    <source>
        <dbReference type="ARBA" id="ARBA00022989"/>
    </source>
</evidence>
<proteinExistence type="inferred from homology"/>
<dbReference type="InterPro" id="IPR049127">
    <property type="entry name" value="TECR-like_N"/>
</dbReference>
<dbReference type="InterPro" id="IPR056729">
    <property type="entry name" value="GMPPB_C"/>
</dbReference>
<dbReference type="EMBL" id="UYYF01000386">
    <property type="protein sequence ID" value="VDM97957.1"/>
    <property type="molecule type" value="Genomic_DNA"/>
</dbReference>
<evidence type="ECO:0000256" key="10">
    <source>
        <dbReference type="ARBA" id="ARBA00044196"/>
    </source>
</evidence>
<dbReference type="GO" id="GO:0005085">
    <property type="term" value="F:guanyl-nucleotide exchange factor activity"/>
    <property type="evidence" value="ECO:0007669"/>
    <property type="project" value="TreeGrafter"/>
</dbReference>
<dbReference type="PANTHER" id="PTHR45989">
    <property type="entry name" value="TRANSLATION INITIATION FACTOR EIF-2B SUBUNIT GAMMA"/>
    <property type="match status" value="1"/>
</dbReference>
<dbReference type="WBParaSite" id="TCLT_0000216101-mRNA-1">
    <property type="protein sequence ID" value="TCLT_0000216101-mRNA-1"/>
    <property type="gene ID" value="TCLT_0000216101"/>
</dbReference>
<feature type="domain" description="3-oxo-5-alpha-steroid 4-dehydrogenase C-terminal" evidence="15">
    <location>
        <begin position="163"/>
        <end position="275"/>
    </location>
</feature>
<dbReference type="OMA" id="IGFIICE"/>
<dbReference type="GO" id="GO:0016020">
    <property type="term" value="C:membrane"/>
    <property type="evidence" value="ECO:0007669"/>
    <property type="project" value="UniProtKB-SubCell"/>
</dbReference>
<accession>A0A0N5CPL4</accession>
<feature type="domain" description="Nucleotidyl transferase" evidence="14">
    <location>
        <begin position="298"/>
        <end position="431"/>
    </location>
</feature>
<reference evidence="20" key="1">
    <citation type="submission" date="2017-02" db="UniProtKB">
        <authorList>
            <consortium name="WormBaseParasite"/>
        </authorList>
    </citation>
    <scope>IDENTIFICATION</scope>
</reference>
<evidence type="ECO:0000256" key="4">
    <source>
        <dbReference type="ARBA" id="ARBA00022490"/>
    </source>
</evidence>
<evidence type="ECO:0000256" key="9">
    <source>
        <dbReference type="ARBA" id="ARBA00023136"/>
    </source>
</evidence>
<dbReference type="OrthoDB" id="540503at2759"/>
<dbReference type="InterPro" id="IPR029044">
    <property type="entry name" value="Nucleotide-diphossugar_trans"/>
</dbReference>
<evidence type="ECO:0000313" key="19">
    <source>
        <dbReference type="Proteomes" id="UP000276776"/>
    </source>
</evidence>
<reference evidence="18 19" key="2">
    <citation type="submission" date="2018-11" db="EMBL/GenBank/DDBJ databases">
        <authorList>
            <consortium name="Pathogen Informatics"/>
        </authorList>
    </citation>
    <scope>NUCLEOTIDE SEQUENCE [LARGE SCALE GENOMIC DNA]</scope>
</reference>
<evidence type="ECO:0000256" key="1">
    <source>
        <dbReference type="ARBA" id="ARBA00004141"/>
    </source>
</evidence>
<comment type="subunit">
    <text evidence="13">Component of the translation initiation factor 2B (eIF2B) complex which is a heterodecamer of two sets of five different subunits: alpha, beta, gamma, delta and epsilon. Subunits alpha, beta and delta comprise a regulatory subcomplex and subunits epsilon and gamma comprise a catalytic subcomplex. Within the complex, the hexameric regulatory complex resides at the center, with the two heterodimeric catalytic subcomplexes bound on opposite sides.</text>
</comment>
<evidence type="ECO:0000256" key="3">
    <source>
        <dbReference type="ARBA" id="ARBA00007878"/>
    </source>
</evidence>
<dbReference type="GO" id="GO:0005829">
    <property type="term" value="C:cytosol"/>
    <property type="evidence" value="ECO:0007669"/>
    <property type="project" value="UniProtKB-SubCell"/>
</dbReference>
<organism evidence="20">
    <name type="scientific">Thelazia callipaeda</name>
    <name type="common">Oriental eyeworm</name>
    <name type="synonym">Parasitic nematode</name>
    <dbReference type="NCBI Taxonomy" id="103827"/>
    <lineage>
        <taxon>Eukaryota</taxon>
        <taxon>Metazoa</taxon>
        <taxon>Ecdysozoa</taxon>
        <taxon>Nematoda</taxon>
        <taxon>Chromadorea</taxon>
        <taxon>Rhabditida</taxon>
        <taxon>Spirurina</taxon>
        <taxon>Spiruromorpha</taxon>
        <taxon>Thelazioidea</taxon>
        <taxon>Thelaziidae</taxon>
        <taxon>Thelazia</taxon>
    </lineage>
</organism>
<keyword evidence="4" id="KW-0963">Cytoplasm</keyword>
<evidence type="ECO:0000313" key="18">
    <source>
        <dbReference type="EMBL" id="VDM97957.1"/>
    </source>
</evidence>
<keyword evidence="5" id="KW-0396">Initiation factor</keyword>
<evidence type="ECO:0000256" key="11">
    <source>
        <dbReference type="ARBA" id="ARBA00044229"/>
    </source>
</evidence>
<evidence type="ECO:0000256" key="2">
    <source>
        <dbReference type="ARBA" id="ARBA00004514"/>
    </source>
</evidence>
<dbReference type="InterPro" id="IPR005835">
    <property type="entry name" value="NTP_transferase_dom"/>
</dbReference>
<dbReference type="Proteomes" id="UP000276776">
    <property type="component" value="Unassembled WGS sequence"/>
</dbReference>
<keyword evidence="19" id="KW-1185">Reference proteome</keyword>
<keyword evidence="6" id="KW-0812">Transmembrane</keyword>
<dbReference type="Pfam" id="PF21696">
    <property type="entry name" value="TECR_N"/>
    <property type="match status" value="1"/>
</dbReference>
<comment type="subcellular location">
    <subcellularLocation>
        <location evidence="2">Cytoplasm</location>
        <location evidence="2">Cytosol</location>
    </subcellularLocation>
    <subcellularLocation>
        <location evidence="1">Membrane</location>
        <topology evidence="1">Multi-pass membrane protein</topology>
    </subcellularLocation>
</comment>
<evidence type="ECO:0000256" key="6">
    <source>
        <dbReference type="ARBA" id="ARBA00022692"/>
    </source>
</evidence>
<comment type="function">
    <text evidence="12">Acts as a component of the translation initiation factor 2B (eIF2B) complex, which catalyzes the exchange of GDP for GTP on the eukaryotic initiation factor 2 (eIF2) complex gamma subunit. Its guanine nucleotide exchange factor activity is repressed when bound to eIF2 complex phosphorylated on the alpha subunit, thereby limiting the amount of methionyl-initiator methionine tRNA available to the ribosome and consequently global translation is repressed.</text>
</comment>
<name>A0A0N5CPL4_THECL</name>
<evidence type="ECO:0000256" key="12">
    <source>
        <dbReference type="ARBA" id="ARBA00045373"/>
    </source>
</evidence>
<dbReference type="Gene3D" id="3.10.20.90">
    <property type="entry name" value="Phosphatidylinositol 3-kinase Catalytic Subunit, Chain A, domain 1"/>
    <property type="match status" value="1"/>
</dbReference>
<dbReference type="GO" id="GO:0006629">
    <property type="term" value="P:lipid metabolic process"/>
    <property type="evidence" value="ECO:0007669"/>
    <property type="project" value="InterPro"/>
</dbReference>
<dbReference type="GO" id="GO:0002183">
    <property type="term" value="P:cytoplasmic translational initiation"/>
    <property type="evidence" value="ECO:0007669"/>
    <property type="project" value="TreeGrafter"/>
</dbReference>
<dbReference type="Pfam" id="PF02544">
    <property type="entry name" value="Steroid_dh"/>
    <property type="match status" value="1"/>
</dbReference>
<dbReference type="GO" id="GO:0005851">
    <property type="term" value="C:eukaryotic translation initiation factor 2B complex"/>
    <property type="evidence" value="ECO:0007669"/>
    <property type="project" value="TreeGrafter"/>
</dbReference>
<dbReference type="Pfam" id="PF00483">
    <property type="entry name" value="NTP_transferase"/>
    <property type="match status" value="1"/>
</dbReference>
<dbReference type="Gene3D" id="2.160.10.10">
    <property type="entry name" value="Hexapeptide repeat proteins"/>
    <property type="match status" value="1"/>
</dbReference>
<evidence type="ECO:0000256" key="5">
    <source>
        <dbReference type="ARBA" id="ARBA00022540"/>
    </source>
</evidence>
<dbReference type="Gene3D" id="3.90.550.10">
    <property type="entry name" value="Spore Coat Polysaccharide Biosynthesis Protein SpsA, Chain A"/>
    <property type="match status" value="1"/>
</dbReference>
<feature type="domain" description="TECR-like N-terminal" evidence="16">
    <location>
        <begin position="6"/>
        <end position="89"/>
    </location>
</feature>
<protein>
    <recommendedName>
        <fullName evidence="10">Translation initiation factor eIF2B subunit gamma</fullName>
    </recommendedName>
    <alternativeName>
        <fullName evidence="11">eIF2B GDP-GTP exchange factor subunit gamma</fullName>
    </alternativeName>
</protein>
<evidence type="ECO:0000256" key="13">
    <source>
        <dbReference type="ARBA" id="ARBA00046432"/>
    </source>
</evidence>
<dbReference type="Pfam" id="PF25087">
    <property type="entry name" value="GMPPB_C"/>
    <property type="match status" value="1"/>
</dbReference>